<evidence type="ECO:0000259" key="9">
    <source>
        <dbReference type="Pfam" id="PF02224"/>
    </source>
</evidence>
<dbReference type="Pfam" id="PF02224">
    <property type="entry name" value="Cytidylate_kin"/>
    <property type="match status" value="1"/>
</dbReference>
<dbReference type="EMBL" id="CP118868">
    <property type="protein sequence ID" value="WEG35426.1"/>
    <property type="molecule type" value="Genomic_DNA"/>
</dbReference>
<name>A0ABY8C411_9FIRM</name>
<evidence type="ECO:0000256" key="4">
    <source>
        <dbReference type="ARBA" id="ARBA00022777"/>
    </source>
</evidence>
<evidence type="ECO:0000256" key="5">
    <source>
        <dbReference type="ARBA" id="ARBA00022840"/>
    </source>
</evidence>
<dbReference type="InterPro" id="IPR027417">
    <property type="entry name" value="P-loop_NTPase"/>
</dbReference>
<evidence type="ECO:0000256" key="6">
    <source>
        <dbReference type="ARBA" id="ARBA00047615"/>
    </source>
</evidence>
<evidence type="ECO:0000313" key="10">
    <source>
        <dbReference type="EMBL" id="WEG35426.1"/>
    </source>
</evidence>
<organism evidence="10 11">
    <name type="scientific">Amygdalobacter indicium</name>
    <dbReference type="NCBI Taxonomy" id="3029272"/>
    <lineage>
        <taxon>Bacteria</taxon>
        <taxon>Bacillati</taxon>
        <taxon>Bacillota</taxon>
        <taxon>Clostridia</taxon>
        <taxon>Eubacteriales</taxon>
        <taxon>Oscillospiraceae</taxon>
        <taxon>Amygdalobacter</taxon>
    </lineage>
</organism>
<proteinExistence type="inferred from homology"/>
<keyword evidence="4 8" id="KW-0418">Kinase</keyword>
<comment type="subcellular location">
    <subcellularLocation>
        <location evidence="8">Cytoplasm</location>
    </subcellularLocation>
</comment>
<evidence type="ECO:0000256" key="2">
    <source>
        <dbReference type="ARBA" id="ARBA00022679"/>
    </source>
</evidence>
<dbReference type="EC" id="2.7.4.25" evidence="8"/>
<comment type="catalytic activity">
    <reaction evidence="7 8">
        <text>CMP + ATP = CDP + ADP</text>
        <dbReference type="Rhea" id="RHEA:11600"/>
        <dbReference type="ChEBI" id="CHEBI:30616"/>
        <dbReference type="ChEBI" id="CHEBI:58069"/>
        <dbReference type="ChEBI" id="CHEBI:60377"/>
        <dbReference type="ChEBI" id="CHEBI:456216"/>
        <dbReference type="EC" id="2.7.4.25"/>
    </reaction>
</comment>
<feature type="domain" description="Cytidylate kinase" evidence="9">
    <location>
        <begin position="7"/>
        <end position="219"/>
    </location>
</feature>
<gene>
    <name evidence="8 10" type="primary">cmk</name>
    <name evidence="10" type="ORF">PYS61_05720</name>
</gene>
<evidence type="ECO:0000256" key="1">
    <source>
        <dbReference type="ARBA" id="ARBA00009427"/>
    </source>
</evidence>
<evidence type="ECO:0000256" key="3">
    <source>
        <dbReference type="ARBA" id="ARBA00022741"/>
    </source>
</evidence>
<dbReference type="GO" id="GO:0016301">
    <property type="term" value="F:kinase activity"/>
    <property type="evidence" value="ECO:0007669"/>
    <property type="project" value="UniProtKB-KW"/>
</dbReference>
<keyword evidence="2 8" id="KW-0808">Transferase</keyword>
<comment type="catalytic activity">
    <reaction evidence="6 8">
        <text>dCMP + ATP = dCDP + ADP</text>
        <dbReference type="Rhea" id="RHEA:25094"/>
        <dbReference type="ChEBI" id="CHEBI:30616"/>
        <dbReference type="ChEBI" id="CHEBI:57566"/>
        <dbReference type="ChEBI" id="CHEBI:58593"/>
        <dbReference type="ChEBI" id="CHEBI:456216"/>
        <dbReference type="EC" id="2.7.4.25"/>
    </reaction>
</comment>
<dbReference type="NCBIfam" id="TIGR00017">
    <property type="entry name" value="cmk"/>
    <property type="match status" value="1"/>
</dbReference>
<evidence type="ECO:0000256" key="8">
    <source>
        <dbReference type="HAMAP-Rule" id="MF_00238"/>
    </source>
</evidence>
<dbReference type="Proteomes" id="UP001220478">
    <property type="component" value="Chromosome"/>
</dbReference>
<comment type="similarity">
    <text evidence="1 8">Belongs to the cytidylate kinase family. Type 1 subfamily.</text>
</comment>
<dbReference type="RefSeq" id="WP_315571520.1">
    <property type="nucleotide sequence ID" value="NZ_CP118868.1"/>
</dbReference>
<keyword evidence="8" id="KW-0963">Cytoplasm</keyword>
<dbReference type="InterPro" id="IPR011994">
    <property type="entry name" value="Cytidylate_kinase_dom"/>
</dbReference>
<reference evidence="10 11" key="1">
    <citation type="submission" date="2023-02" db="EMBL/GenBank/DDBJ databases">
        <title>Novel Oscillospiraceae bacterial genomes.</title>
        <authorList>
            <person name="Srinivasan S."/>
            <person name="Austin M.N."/>
            <person name="Fiedler T.L."/>
            <person name="Strenk S.M."/>
            <person name="Agnew K.J."/>
            <person name="Nagana Gowda G.A."/>
            <person name="Raftery D."/>
            <person name="Beamer M.A."/>
            <person name="Achilles S.L."/>
            <person name="Wiesenfeld H.C."/>
            <person name="Fredricks D.N."/>
            <person name="Hillier S.L."/>
        </authorList>
    </citation>
    <scope>NUCLEOTIDE SEQUENCE [LARGE SCALE GENOMIC DNA]</scope>
    <source>
        <strain evidence="10 11">CHIC02 1186E3-8</strain>
    </source>
</reference>
<protein>
    <recommendedName>
        <fullName evidence="8">Cytidylate kinase</fullName>
        <shortName evidence="8">CK</shortName>
        <ecNumber evidence="8">2.7.4.25</ecNumber>
    </recommendedName>
    <alternativeName>
        <fullName evidence="8">Cytidine monophosphate kinase</fullName>
        <shortName evidence="8">CMP kinase</shortName>
    </alternativeName>
</protein>
<evidence type="ECO:0000256" key="7">
    <source>
        <dbReference type="ARBA" id="ARBA00048478"/>
    </source>
</evidence>
<dbReference type="Gene3D" id="3.40.50.300">
    <property type="entry name" value="P-loop containing nucleotide triphosphate hydrolases"/>
    <property type="match status" value="1"/>
</dbReference>
<keyword evidence="3 8" id="KW-0547">Nucleotide-binding</keyword>
<keyword evidence="11" id="KW-1185">Reference proteome</keyword>
<keyword evidence="5 8" id="KW-0067">ATP-binding</keyword>
<dbReference type="SUPFAM" id="SSF52540">
    <property type="entry name" value="P-loop containing nucleoside triphosphate hydrolases"/>
    <property type="match status" value="1"/>
</dbReference>
<evidence type="ECO:0000313" key="11">
    <source>
        <dbReference type="Proteomes" id="UP001220478"/>
    </source>
</evidence>
<sequence length="223" mass="24931">MMKHIAVAIDGPSGAGKSTIARLLAEKFHLYHLDTGALFRCLALYAEENNLDINDPAAINTILQGAVIKIQVMGKDVRYSLNNSAVDKSIRTESIGHSASLLSQNAAMRNYVLELEREFAAHNNVIMDGRDIGTVVLPQADVKIYLDARPEERASRRWQDLNQQGLECDYTSVLNQINQRDFQDINRLLAPLKQAKEAVYIDSSQMDIQEVLERISAIIQPII</sequence>
<accession>A0ABY8C411</accession>
<dbReference type="HAMAP" id="MF_00238">
    <property type="entry name" value="Cytidyl_kinase_type1"/>
    <property type="match status" value="1"/>
</dbReference>
<dbReference type="CDD" id="cd02020">
    <property type="entry name" value="CMPK"/>
    <property type="match status" value="1"/>
</dbReference>
<dbReference type="InterPro" id="IPR003136">
    <property type="entry name" value="Cytidylate_kin"/>
</dbReference>
<feature type="binding site" evidence="8">
    <location>
        <begin position="11"/>
        <end position="19"/>
    </location>
    <ligand>
        <name>ATP</name>
        <dbReference type="ChEBI" id="CHEBI:30616"/>
    </ligand>
</feature>